<keyword evidence="2" id="KW-0812">Transmembrane</keyword>
<dbReference type="EMBL" id="BOPB01000005">
    <property type="protein sequence ID" value="GIJ20612.1"/>
    <property type="molecule type" value="Genomic_DNA"/>
</dbReference>
<sequence length="205" mass="21966">MALPYAAVFRSCAGTILAHLPGDRWFGWYRRHGQLTRRQHQWWITISSALLGAASHLGWDWLTHTDDWLRVAFGLRWSTITDIAWWTVSDLTSTLVGAGVAVVFAARLGRREAATVGPGRGAPPPRRPALFWGAATLVAIVGLALVPLLPGATVLAATIVRSLHVAGLALLAGAVAVRIGSQRPEAGHLAEPSGEDRVAGRPGRR</sequence>
<feature type="transmembrane region" description="Helical" evidence="2">
    <location>
        <begin position="129"/>
        <end position="149"/>
    </location>
</feature>
<accession>A0ABQ4IRT4</accession>
<keyword evidence="4" id="KW-1185">Reference proteome</keyword>
<name>A0ABQ4IRT4_9ACTN</name>
<evidence type="ECO:0000313" key="3">
    <source>
        <dbReference type="EMBL" id="GIJ20612.1"/>
    </source>
</evidence>
<feature type="transmembrane region" description="Helical" evidence="2">
    <location>
        <begin position="155"/>
        <end position="177"/>
    </location>
</feature>
<protein>
    <recommendedName>
        <fullName evidence="5">DUF4184 family protein</fullName>
    </recommendedName>
</protein>
<evidence type="ECO:0000256" key="2">
    <source>
        <dbReference type="SAM" id="Phobius"/>
    </source>
</evidence>
<evidence type="ECO:0000256" key="1">
    <source>
        <dbReference type="SAM" id="MobiDB-lite"/>
    </source>
</evidence>
<feature type="region of interest" description="Disordered" evidence="1">
    <location>
        <begin position="185"/>
        <end position="205"/>
    </location>
</feature>
<dbReference type="Pfam" id="PF13803">
    <property type="entry name" value="DUF4184"/>
    <property type="match status" value="1"/>
</dbReference>
<feature type="transmembrane region" description="Helical" evidence="2">
    <location>
        <begin position="83"/>
        <end position="108"/>
    </location>
</feature>
<gene>
    <name evidence="3" type="ORF">Vlu01_12360</name>
</gene>
<evidence type="ECO:0000313" key="4">
    <source>
        <dbReference type="Proteomes" id="UP000643165"/>
    </source>
</evidence>
<keyword evidence="2" id="KW-0472">Membrane</keyword>
<dbReference type="InterPro" id="IPR025238">
    <property type="entry name" value="DUF4184"/>
</dbReference>
<proteinExistence type="predicted"/>
<keyword evidence="2" id="KW-1133">Transmembrane helix</keyword>
<evidence type="ECO:0008006" key="5">
    <source>
        <dbReference type="Google" id="ProtNLM"/>
    </source>
</evidence>
<dbReference type="Proteomes" id="UP000643165">
    <property type="component" value="Unassembled WGS sequence"/>
</dbReference>
<reference evidence="3 4" key="1">
    <citation type="submission" date="2021-01" db="EMBL/GenBank/DDBJ databases">
        <title>Whole genome shotgun sequence of Verrucosispora lutea NBRC 106530.</title>
        <authorList>
            <person name="Komaki H."/>
            <person name="Tamura T."/>
        </authorList>
    </citation>
    <scope>NUCLEOTIDE SEQUENCE [LARGE SCALE GENOMIC DNA]</scope>
    <source>
        <strain evidence="3 4">NBRC 106530</strain>
    </source>
</reference>
<comment type="caution">
    <text evidence="3">The sequence shown here is derived from an EMBL/GenBank/DDBJ whole genome shotgun (WGS) entry which is preliminary data.</text>
</comment>
<feature type="transmembrane region" description="Helical" evidence="2">
    <location>
        <begin position="40"/>
        <end position="59"/>
    </location>
</feature>
<organism evidence="3 4">
    <name type="scientific">Micromonospora lutea</name>
    <dbReference type="NCBI Taxonomy" id="419825"/>
    <lineage>
        <taxon>Bacteria</taxon>
        <taxon>Bacillati</taxon>
        <taxon>Actinomycetota</taxon>
        <taxon>Actinomycetes</taxon>
        <taxon>Micromonosporales</taxon>
        <taxon>Micromonosporaceae</taxon>
        <taxon>Micromonospora</taxon>
    </lineage>
</organism>